<dbReference type="InterPro" id="IPR007345">
    <property type="entry name" value="Polysacch_pyruvyl_Trfase"/>
</dbReference>
<reference evidence="2" key="1">
    <citation type="submission" date="2021-10" db="EMBL/GenBank/DDBJ databases">
        <title>Tamlana sargassums sp. nov., and Tamlana laminarinivorans sp. nov., two new bacteria isolated from the brown alga.</title>
        <authorList>
            <person name="Li J."/>
        </authorList>
    </citation>
    <scope>NUCLEOTIDE SEQUENCE</scope>
    <source>
        <strain evidence="2">PT2-4</strain>
    </source>
</reference>
<dbReference type="RefSeq" id="WP_226542082.1">
    <property type="nucleotide sequence ID" value="NZ_JAJAPW010000002.1"/>
</dbReference>
<feature type="domain" description="Polysaccharide pyruvyl transferase" evidence="1">
    <location>
        <begin position="13"/>
        <end position="281"/>
    </location>
</feature>
<dbReference type="AlphaFoldDB" id="A0A9X1HYN6"/>
<protein>
    <submittedName>
        <fullName evidence="2">Polysaccharide pyruvyl transferase family protein</fullName>
    </submittedName>
</protein>
<dbReference type="Pfam" id="PF04230">
    <property type="entry name" value="PS_pyruv_trans"/>
    <property type="match status" value="1"/>
</dbReference>
<evidence type="ECO:0000313" key="2">
    <source>
        <dbReference type="EMBL" id="MCB4798325.1"/>
    </source>
</evidence>
<organism evidence="2 3">
    <name type="scientific">Neotamlana laminarinivorans</name>
    <dbReference type="NCBI Taxonomy" id="2883124"/>
    <lineage>
        <taxon>Bacteria</taxon>
        <taxon>Pseudomonadati</taxon>
        <taxon>Bacteroidota</taxon>
        <taxon>Flavobacteriia</taxon>
        <taxon>Flavobacteriales</taxon>
        <taxon>Flavobacteriaceae</taxon>
        <taxon>Neotamlana</taxon>
    </lineage>
</organism>
<accession>A0A9X1HYN6</accession>
<comment type="caution">
    <text evidence="2">The sequence shown here is derived from an EMBL/GenBank/DDBJ whole genome shotgun (WGS) entry which is preliminary data.</text>
</comment>
<evidence type="ECO:0000259" key="1">
    <source>
        <dbReference type="Pfam" id="PF04230"/>
    </source>
</evidence>
<keyword evidence="2" id="KW-0808">Transferase</keyword>
<dbReference type="GO" id="GO:0016740">
    <property type="term" value="F:transferase activity"/>
    <property type="evidence" value="ECO:0007669"/>
    <property type="project" value="UniProtKB-KW"/>
</dbReference>
<dbReference type="Proteomes" id="UP001139199">
    <property type="component" value="Unassembled WGS sequence"/>
</dbReference>
<evidence type="ECO:0000313" key="3">
    <source>
        <dbReference type="Proteomes" id="UP001139199"/>
    </source>
</evidence>
<keyword evidence="3" id="KW-1185">Reference proteome</keyword>
<gene>
    <name evidence="2" type="ORF">LG649_05695</name>
</gene>
<proteinExistence type="predicted"/>
<sequence>MRIGILTFHDGINFGAYLQVFSLKQCLTELGHDVKVIHYKKYGFLIKEYIHFIKRKHSYGQNITKINKFHKVFKHLNLTKHYNDVKKIKEDFDVVFFGSDEIWNINSTATSMDTAYFGNGIPGKAKFVSYGPSFGSTKQGDKKLEEIKPLLDRYSSISVRDYNSQKIVTNLTGEEPTLVPDPTFLIDQYERIKYPTIDEKYVIIYASVIKDEDIEIVKAYCKEKGLMLISLGIKYSWADKSVIGISPFEWLGWMKNAEYIFTSMFHGTIFSIILNKNFTVFMDPYRLNKFSYLIDFLGLDNRIYHNNPNAIGTSIDYDNLNKRINDFSLQGKNFIKAALTKINES</sequence>
<name>A0A9X1HYN6_9FLAO</name>
<dbReference type="EMBL" id="JAJAPW010000002">
    <property type="protein sequence ID" value="MCB4798325.1"/>
    <property type="molecule type" value="Genomic_DNA"/>
</dbReference>